<gene>
    <name evidence="1" type="ORF">NP493_10g03030</name>
</gene>
<sequence length="91" mass="10459">MYNFVYGSLPRLLCDMFTFVHNIYIYQTRQLSQIRPFISSTTRSSNSLLRKGPAIGNAIPTCIQQLHSLKRFMLSLIKSIVVRGYEDLAQS</sequence>
<organism evidence="1 2">
    <name type="scientific">Ridgeia piscesae</name>
    <name type="common">Tubeworm</name>
    <dbReference type="NCBI Taxonomy" id="27915"/>
    <lineage>
        <taxon>Eukaryota</taxon>
        <taxon>Metazoa</taxon>
        <taxon>Spiralia</taxon>
        <taxon>Lophotrochozoa</taxon>
        <taxon>Annelida</taxon>
        <taxon>Polychaeta</taxon>
        <taxon>Sedentaria</taxon>
        <taxon>Canalipalpata</taxon>
        <taxon>Sabellida</taxon>
        <taxon>Siboglinidae</taxon>
        <taxon>Ridgeia</taxon>
    </lineage>
</organism>
<accession>A0AAD9PFF0</accession>
<evidence type="ECO:0000313" key="1">
    <source>
        <dbReference type="EMBL" id="KAK2193532.1"/>
    </source>
</evidence>
<dbReference type="Proteomes" id="UP001209878">
    <property type="component" value="Unassembled WGS sequence"/>
</dbReference>
<evidence type="ECO:0000313" key="2">
    <source>
        <dbReference type="Proteomes" id="UP001209878"/>
    </source>
</evidence>
<protein>
    <submittedName>
        <fullName evidence="1">Uncharacterized protein</fullName>
    </submittedName>
</protein>
<dbReference type="EMBL" id="JAODUO010000011">
    <property type="protein sequence ID" value="KAK2193532.1"/>
    <property type="molecule type" value="Genomic_DNA"/>
</dbReference>
<name>A0AAD9PFF0_RIDPI</name>
<reference evidence="1" key="1">
    <citation type="journal article" date="2023" name="Mol. Biol. Evol.">
        <title>Third-Generation Sequencing Reveals the Adaptive Role of the Epigenome in Three Deep-Sea Polychaetes.</title>
        <authorList>
            <person name="Perez M."/>
            <person name="Aroh O."/>
            <person name="Sun Y."/>
            <person name="Lan Y."/>
            <person name="Juniper S.K."/>
            <person name="Young C.R."/>
            <person name="Angers B."/>
            <person name="Qian P.Y."/>
        </authorList>
    </citation>
    <scope>NUCLEOTIDE SEQUENCE</scope>
    <source>
        <strain evidence="1">R07B-5</strain>
    </source>
</reference>
<dbReference type="AlphaFoldDB" id="A0AAD9PFF0"/>
<comment type="caution">
    <text evidence="1">The sequence shown here is derived from an EMBL/GenBank/DDBJ whole genome shotgun (WGS) entry which is preliminary data.</text>
</comment>
<keyword evidence="2" id="KW-1185">Reference proteome</keyword>
<proteinExistence type="predicted"/>